<feature type="non-terminal residue" evidence="2">
    <location>
        <position position="1"/>
    </location>
</feature>
<feature type="region of interest" description="Disordered" evidence="1">
    <location>
        <begin position="1"/>
        <end position="58"/>
    </location>
</feature>
<dbReference type="EMBL" id="JYDP01002799">
    <property type="protein sequence ID" value="KRY96466.1"/>
    <property type="molecule type" value="Genomic_DNA"/>
</dbReference>
<feature type="non-terminal residue" evidence="2">
    <location>
        <position position="58"/>
    </location>
</feature>
<comment type="caution">
    <text evidence="2">The sequence shown here is derived from an EMBL/GenBank/DDBJ whole genome shotgun (WGS) entry which is preliminary data.</text>
</comment>
<reference evidence="2 3" key="1">
    <citation type="submission" date="2015-01" db="EMBL/GenBank/DDBJ databases">
        <title>Evolution of Trichinella species and genotypes.</title>
        <authorList>
            <person name="Korhonen P.K."/>
            <person name="Edoardo P."/>
            <person name="Giuseppe L.R."/>
            <person name="Gasser R.B."/>
        </authorList>
    </citation>
    <scope>NUCLEOTIDE SEQUENCE [LARGE SCALE GENOMIC DNA]</scope>
    <source>
        <strain evidence="2">ISS1029</strain>
    </source>
</reference>
<dbReference type="Proteomes" id="UP000055024">
    <property type="component" value="Unassembled WGS sequence"/>
</dbReference>
<keyword evidence="3" id="KW-1185">Reference proteome</keyword>
<accession>A0A0V1GEH6</accession>
<evidence type="ECO:0000313" key="3">
    <source>
        <dbReference type="Proteomes" id="UP000055024"/>
    </source>
</evidence>
<gene>
    <name evidence="2" type="ORF">T11_16232</name>
</gene>
<evidence type="ECO:0000256" key="1">
    <source>
        <dbReference type="SAM" id="MobiDB-lite"/>
    </source>
</evidence>
<organism evidence="2 3">
    <name type="scientific">Trichinella zimbabwensis</name>
    <dbReference type="NCBI Taxonomy" id="268475"/>
    <lineage>
        <taxon>Eukaryota</taxon>
        <taxon>Metazoa</taxon>
        <taxon>Ecdysozoa</taxon>
        <taxon>Nematoda</taxon>
        <taxon>Enoplea</taxon>
        <taxon>Dorylaimia</taxon>
        <taxon>Trichinellida</taxon>
        <taxon>Trichinellidae</taxon>
        <taxon>Trichinella</taxon>
    </lineage>
</organism>
<feature type="compositionally biased region" description="Basic residues" evidence="1">
    <location>
        <begin position="44"/>
        <end position="58"/>
    </location>
</feature>
<name>A0A0V1GEH6_9BILA</name>
<dbReference type="AlphaFoldDB" id="A0A0V1GEH6"/>
<feature type="compositionally biased region" description="Basic and acidic residues" evidence="1">
    <location>
        <begin position="1"/>
        <end position="43"/>
    </location>
</feature>
<evidence type="ECO:0000313" key="2">
    <source>
        <dbReference type="EMBL" id="KRY96466.1"/>
    </source>
</evidence>
<proteinExistence type="predicted"/>
<protein>
    <submittedName>
        <fullName evidence="2">Uncharacterized protein</fullName>
    </submittedName>
</protein>
<sequence>LDQKKKRGVGGEETVRGRKKPEMLRERKLTQTERKSGGMDFEGRKRHGAERKPPRLFR</sequence>